<evidence type="ECO:0000256" key="1">
    <source>
        <dbReference type="ARBA" id="ARBA00023157"/>
    </source>
</evidence>
<evidence type="ECO:0000259" key="5">
    <source>
        <dbReference type="PROSITE" id="PS50240"/>
    </source>
</evidence>
<evidence type="ECO:0000313" key="6">
    <source>
        <dbReference type="EMBL" id="MCK6265691.1"/>
    </source>
</evidence>
<protein>
    <submittedName>
        <fullName evidence="6">Trypsin-like serine protease</fullName>
        <ecNumber evidence="6">3.4.21.-</ecNumber>
    </submittedName>
</protein>
<dbReference type="PRINTS" id="PR00722">
    <property type="entry name" value="CHYMOTRYPSIN"/>
</dbReference>
<dbReference type="EC" id="3.4.21.-" evidence="6"/>
<organism evidence="6 7">
    <name type="scientific">Vibrio amylolyticus</name>
    <dbReference type="NCBI Taxonomy" id="2847292"/>
    <lineage>
        <taxon>Bacteria</taxon>
        <taxon>Pseudomonadati</taxon>
        <taxon>Pseudomonadota</taxon>
        <taxon>Gammaproteobacteria</taxon>
        <taxon>Vibrionales</taxon>
        <taxon>Vibrionaceae</taxon>
        <taxon>Vibrio</taxon>
    </lineage>
</organism>
<keyword evidence="3" id="KW-0812">Transmembrane</keyword>
<dbReference type="SMART" id="SM00020">
    <property type="entry name" value="Tryp_SPc"/>
    <property type="match status" value="1"/>
</dbReference>
<evidence type="ECO:0000256" key="4">
    <source>
        <dbReference type="SAM" id="SignalP"/>
    </source>
</evidence>
<dbReference type="RefSeq" id="WP_248010756.1">
    <property type="nucleotide sequence ID" value="NZ_JAJHVV010000018.1"/>
</dbReference>
<comment type="caution">
    <text evidence="6">The sequence shown here is derived from an EMBL/GenBank/DDBJ whole genome shotgun (WGS) entry which is preliminary data.</text>
</comment>
<feature type="transmembrane region" description="Helical" evidence="3">
    <location>
        <begin position="324"/>
        <end position="341"/>
    </location>
</feature>
<dbReference type="InterPro" id="IPR051487">
    <property type="entry name" value="Ser/Thr_Proteases_Immune/Dev"/>
</dbReference>
<gene>
    <name evidence="6" type="ORF">KP803_20750</name>
</gene>
<dbReference type="SUPFAM" id="SSF50494">
    <property type="entry name" value="Trypsin-like serine proteases"/>
    <property type="match status" value="1"/>
</dbReference>
<dbReference type="PANTHER" id="PTHR24256">
    <property type="entry name" value="TRYPTASE-RELATED"/>
    <property type="match status" value="1"/>
</dbReference>
<dbReference type="InterPro" id="IPR009003">
    <property type="entry name" value="Peptidase_S1_PA"/>
</dbReference>
<dbReference type="PROSITE" id="PS00134">
    <property type="entry name" value="TRYPSIN_HIS"/>
    <property type="match status" value="1"/>
</dbReference>
<dbReference type="InterPro" id="IPR043504">
    <property type="entry name" value="Peptidase_S1_PA_chymotrypsin"/>
</dbReference>
<dbReference type="GO" id="GO:0004252">
    <property type="term" value="F:serine-type endopeptidase activity"/>
    <property type="evidence" value="ECO:0007669"/>
    <property type="project" value="InterPro"/>
</dbReference>
<feature type="chain" id="PRO_5040834230" evidence="4">
    <location>
        <begin position="25"/>
        <end position="347"/>
    </location>
</feature>
<dbReference type="PROSITE" id="PS00135">
    <property type="entry name" value="TRYPSIN_SER"/>
    <property type="match status" value="1"/>
</dbReference>
<evidence type="ECO:0000256" key="3">
    <source>
        <dbReference type="SAM" id="Phobius"/>
    </source>
</evidence>
<keyword evidence="2" id="KW-0720">Serine protease</keyword>
<dbReference type="CDD" id="cd00190">
    <property type="entry name" value="Tryp_SPc"/>
    <property type="match status" value="1"/>
</dbReference>
<name>A0A9X1XN94_9VIBR</name>
<dbReference type="PROSITE" id="PS50240">
    <property type="entry name" value="TRYPSIN_DOM"/>
    <property type="match status" value="1"/>
</dbReference>
<keyword evidence="4" id="KW-0732">Signal</keyword>
<feature type="domain" description="Peptidase S1" evidence="5">
    <location>
        <begin position="31"/>
        <end position="280"/>
    </location>
</feature>
<dbReference type="EMBL" id="JAJHVV010000018">
    <property type="protein sequence ID" value="MCK6265691.1"/>
    <property type="molecule type" value="Genomic_DNA"/>
</dbReference>
<evidence type="ECO:0000256" key="2">
    <source>
        <dbReference type="RuleBase" id="RU363034"/>
    </source>
</evidence>
<proteinExistence type="predicted"/>
<dbReference type="AlphaFoldDB" id="A0A9X1XN94"/>
<dbReference type="Proteomes" id="UP001139559">
    <property type="component" value="Unassembled WGS sequence"/>
</dbReference>
<dbReference type="GO" id="GO:0006508">
    <property type="term" value="P:proteolysis"/>
    <property type="evidence" value="ECO:0007669"/>
    <property type="project" value="UniProtKB-KW"/>
</dbReference>
<keyword evidence="1" id="KW-1015">Disulfide bond</keyword>
<keyword evidence="2 6" id="KW-0645">Protease</keyword>
<dbReference type="InterPro" id="IPR033116">
    <property type="entry name" value="TRYPSIN_SER"/>
</dbReference>
<dbReference type="InterPro" id="IPR001314">
    <property type="entry name" value="Peptidase_S1A"/>
</dbReference>
<sequence length="347" mass="37505">MNKSYLRFSGLLLACASLSYNTFASDVSAYIVNGTDVSASKLDSNYPNFASLFFDDGSFYGNTCGATVINSQYVLTAAHCLYGDYDIMLHGWIAPKLSDQSDYFDSGVEKARIEEIYYPDDYSDSSSDLWANDIAVLKLETALNVSDYSYLVNTSQNDSYPDNNGSTSFMTIGHGLIEGNVDGGDILQETNLLFLSDNSICGSAMTDKQLCFNGDTEGAYKDSTCSGDSGGPVYWYDGSKYVQIGITSFGPTDCGTTSASYTSAFTEVYDYQSWISSVTSGSETPKYHVVTTNGVRSLIRNSDSNVVDSETTETESSNSSNSSGGVFGIFALLAMPLIIGFRRRVAS</sequence>
<accession>A0A9X1XN94</accession>
<keyword evidence="7" id="KW-1185">Reference proteome</keyword>
<dbReference type="Pfam" id="PF00089">
    <property type="entry name" value="Trypsin"/>
    <property type="match status" value="1"/>
</dbReference>
<dbReference type="InterPro" id="IPR018114">
    <property type="entry name" value="TRYPSIN_HIS"/>
</dbReference>
<keyword evidence="2 6" id="KW-0378">Hydrolase</keyword>
<evidence type="ECO:0000313" key="7">
    <source>
        <dbReference type="Proteomes" id="UP001139559"/>
    </source>
</evidence>
<reference evidence="6" key="1">
    <citation type="submission" date="2021-11" db="EMBL/GenBank/DDBJ databases">
        <title>Vibrio ZSDE26 sp. nov. and Vibrio ZSDZ34 sp. nov., isolated from coastal seawater in Qingdao.</title>
        <authorList>
            <person name="Zhang P."/>
        </authorList>
    </citation>
    <scope>NUCLEOTIDE SEQUENCE</scope>
    <source>
        <strain evidence="6">ZSDE26</strain>
    </source>
</reference>
<keyword evidence="3" id="KW-1133">Transmembrane helix</keyword>
<dbReference type="InterPro" id="IPR001254">
    <property type="entry name" value="Trypsin_dom"/>
</dbReference>
<feature type="signal peptide" evidence="4">
    <location>
        <begin position="1"/>
        <end position="24"/>
    </location>
</feature>
<dbReference type="Gene3D" id="2.40.10.10">
    <property type="entry name" value="Trypsin-like serine proteases"/>
    <property type="match status" value="1"/>
</dbReference>
<keyword evidence="3" id="KW-0472">Membrane</keyword>